<feature type="signal peptide" evidence="2">
    <location>
        <begin position="1"/>
        <end position="21"/>
    </location>
</feature>
<protein>
    <submittedName>
        <fullName evidence="4">ABC transporter substrate-binding protein</fullName>
    </submittedName>
    <submittedName>
        <fullName evidence="5">Cobalamin-binding protein</fullName>
    </submittedName>
</protein>
<dbReference type="EMBL" id="LJTC01000013">
    <property type="protein sequence ID" value="KPM81711.1"/>
    <property type="molecule type" value="Genomic_DNA"/>
</dbReference>
<feature type="chain" id="PRO_5006138093" evidence="2">
    <location>
        <begin position="22"/>
        <end position="285"/>
    </location>
</feature>
<evidence type="ECO:0000313" key="4">
    <source>
        <dbReference type="EMBL" id="KPM81711.1"/>
    </source>
</evidence>
<dbReference type="OrthoDB" id="6495095at2"/>
<evidence type="ECO:0000313" key="6">
    <source>
        <dbReference type="Proteomes" id="UP000050378"/>
    </source>
</evidence>
<evidence type="ECO:0000259" key="3">
    <source>
        <dbReference type="PROSITE" id="PS50983"/>
    </source>
</evidence>
<dbReference type="PANTHER" id="PTHR30535:SF34">
    <property type="entry name" value="MOLYBDATE-BINDING PROTEIN MOLA"/>
    <property type="match status" value="1"/>
</dbReference>
<dbReference type="EMBL" id="JAQPZS010000008">
    <property type="protein sequence ID" value="MEJ6496523.1"/>
    <property type="molecule type" value="Genomic_DNA"/>
</dbReference>
<dbReference type="Gene3D" id="3.40.50.1980">
    <property type="entry name" value="Nitrogenase molybdenum iron protein domain"/>
    <property type="match status" value="2"/>
</dbReference>
<reference evidence="4 6" key="1">
    <citation type="submission" date="2015-09" db="EMBL/GenBank/DDBJ databases">
        <title>Draft Genome Sequence of Pseudoalteromonas lipolytica UCD-48B.</title>
        <authorList>
            <person name="Krusor M."/>
            <person name="Coil D.A."/>
            <person name="Lang J.M."/>
            <person name="Eisen J.A."/>
            <person name="Alexiev A."/>
        </authorList>
    </citation>
    <scope>NUCLEOTIDE SEQUENCE [LARGE SCALE GENOMIC DNA]</scope>
    <source>
        <strain evidence="4 6">UCD-48B</strain>
    </source>
</reference>
<dbReference type="InterPro" id="IPR054828">
    <property type="entry name" value="Vit_B12_bind_prot"/>
</dbReference>
<comment type="caution">
    <text evidence="4">The sequence shown here is derived from an EMBL/GenBank/DDBJ whole genome shotgun (WGS) entry which is preliminary data.</text>
</comment>
<dbReference type="Pfam" id="PF01497">
    <property type="entry name" value="Peripla_BP_2"/>
    <property type="match status" value="1"/>
</dbReference>
<dbReference type="PROSITE" id="PS50983">
    <property type="entry name" value="FE_B12_PBP"/>
    <property type="match status" value="1"/>
</dbReference>
<organism evidence="4 6">
    <name type="scientific">Pseudoalteromonas lipolytica</name>
    <dbReference type="NCBI Taxonomy" id="570156"/>
    <lineage>
        <taxon>Bacteria</taxon>
        <taxon>Pseudomonadati</taxon>
        <taxon>Pseudomonadota</taxon>
        <taxon>Gammaproteobacteria</taxon>
        <taxon>Alteromonadales</taxon>
        <taxon>Pseudoalteromonadaceae</taxon>
        <taxon>Pseudoalteromonas</taxon>
    </lineage>
</organism>
<gene>
    <name evidence="4" type="ORF">AOG27_17265</name>
    <name evidence="5" type="ORF">PQI24_10785</name>
</gene>
<dbReference type="PANTHER" id="PTHR30535">
    <property type="entry name" value="VITAMIN B12-BINDING PROTEIN"/>
    <property type="match status" value="1"/>
</dbReference>
<dbReference type="Proteomes" id="UP001377972">
    <property type="component" value="Unassembled WGS sequence"/>
</dbReference>
<name>A0A0P7DVM9_9GAMM</name>
<proteinExistence type="predicted"/>
<dbReference type="GO" id="GO:0071281">
    <property type="term" value="P:cellular response to iron ion"/>
    <property type="evidence" value="ECO:0007669"/>
    <property type="project" value="TreeGrafter"/>
</dbReference>
<dbReference type="PATRIC" id="fig|570156.3.peg.1373"/>
<dbReference type="Proteomes" id="UP000050378">
    <property type="component" value="Unassembled WGS sequence"/>
</dbReference>
<dbReference type="STRING" id="570156.AOG27_17265"/>
<keyword evidence="7" id="KW-1185">Reference proteome</keyword>
<dbReference type="InterPro" id="IPR002491">
    <property type="entry name" value="ABC_transptr_periplasmic_BD"/>
</dbReference>
<dbReference type="NCBIfam" id="NF038402">
    <property type="entry name" value="TroA_like"/>
    <property type="match status" value="1"/>
</dbReference>
<evidence type="ECO:0000313" key="7">
    <source>
        <dbReference type="Proteomes" id="UP001377972"/>
    </source>
</evidence>
<dbReference type="SUPFAM" id="SSF53807">
    <property type="entry name" value="Helical backbone' metal receptor"/>
    <property type="match status" value="1"/>
</dbReference>
<dbReference type="CDD" id="cd01144">
    <property type="entry name" value="BtuF"/>
    <property type="match status" value="1"/>
</dbReference>
<dbReference type="InterPro" id="IPR050902">
    <property type="entry name" value="ABC_Transporter_SBP"/>
</dbReference>
<feature type="domain" description="Fe/B12 periplasmic-binding" evidence="3">
    <location>
        <begin position="29"/>
        <end position="278"/>
    </location>
</feature>
<evidence type="ECO:0000256" key="2">
    <source>
        <dbReference type="SAM" id="SignalP"/>
    </source>
</evidence>
<evidence type="ECO:0000313" key="5">
    <source>
        <dbReference type="EMBL" id="MEJ6496523.1"/>
    </source>
</evidence>
<reference evidence="5 7" key="2">
    <citation type="submission" date="2023-01" db="EMBL/GenBank/DDBJ databases">
        <title>Trichodesmium-associated heterotrophic epibiont bacteria.</title>
        <authorList>
            <person name="Cleveland C.S."/>
            <person name="Webb E.A."/>
        </authorList>
    </citation>
    <scope>NUCLEOTIDE SEQUENCE [LARGE SCALE GENOMIC DNA]</scope>
    <source>
        <strain evidence="5 7">USCH2</strain>
    </source>
</reference>
<keyword evidence="1 2" id="KW-0732">Signal</keyword>
<dbReference type="AlphaFoldDB" id="A0A0P7DVM9"/>
<dbReference type="RefSeq" id="WP_054554245.1">
    <property type="nucleotide sequence ID" value="NZ_JAQPZS010000008.1"/>
</dbReference>
<evidence type="ECO:0000256" key="1">
    <source>
        <dbReference type="ARBA" id="ARBA00022729"/>
    </source>
</evidence>
<accession>A0A0P7DVM9</accession>
<sequence length="285" mass="32102">MRTIKFALVSVLFYLPTLAQANEIKEPQRIVALAPHIVENLFAIGAGERIVGTVDYADFPQQANDIERVGGYYGINMEKLLSLKPDLVLAWKTGNKAEDLAYIEKLGIPVAYSNPNQVDNVADELRKLGTLTHLQTKANKVAKQFETKLNAIRRAQEGKPKVSVFYQLWPEPMMTVGGNTWINQLLTICHADNVFANSDTDYPRISIENVLVANPEVVIIPDEKSKKPQPKIDWRQWPELPAVQHNQFISVNADLLHRFTIRMLDGLTDMCGKIDVSRQQIQASK</sequence>